<dbReference type="CDD" id="cd00531">
    <property type="entry name" value="NTF2_like"/>
    <property type="match status" value="1"/>
</dbReference>
<comment type="caution">
    <text evidence="1">The sequence shown here is derived from an EMBL/GenBank/DDBJ whole genome shotgun (WGS) entry which is preliminary data.</text>
</comment>
<name>A0ABV6VAQ8_9ACTN</name>
<dbReference type="InterPro" id="IPR037401">
    <property type="entry name" value="SnoaL-like"/>
</dbReference>
<evidence type="ECO:0000313" key="1">
    <source>
        <dbReference type="EMBL" id="MFC1410815.1"/>
    </source>
</evidence>
<reference evidence="1 2" key="1">
    <citation type="submission" date="2024-09" db="EMBL/GenBank/DDBJ databases">
        <authorList>
            <person name="Lee S.D."/>
        </authorList>
    </citation>
    <scope>NUCLEOTIDE SEQUENCE [LARGE SCALE GENOMIC DNA]</scope>
    <source>
        <strain evidence="1 2">N1-1</strain>
    </source>
</reference>
<organism evidence="1 2">
    <name type="scientific">Streptacidiphilus alkalitolerans</name>
    <dbReference type="NCBI Taxonomy" id="3342712"/>
    <lineage>
        <taxon>Bacteria</taxon>
        <taxon>Bacillati</taxon>
        <taxon>Actinomycetota</taxon>
        <taxon>Actinomycetes</taxon>
        <taxon>Kitasatosporales</taxon>
        <taxon>Streptomycetaceae</taxon>
        <taxon>Streptacidiphilus</taxon>
    </lineage>
</organism>
<keyword evidence="2" id="KW-1185">Reference proteome</keyword>
<accession>A0ABV6VAQ8</accession>
<dbReference type="Pfam" id="PF12680">
    <property type="entry name" value="SnoaL_2"/>
    <property type="match status" value="1"/>
</dbReference>
<proteinExistence type="predicted"/>
<dbReference type="Proteomes" id="UP001592582">
    <property type="component" value="Unassembled WGS sequence"/>
</dbReference>
<protein>
    <submittedName>
        <fullName evidence="1">Nuclear transport factor 2 family protein</fullName>
    </submittedName>
</protein>
<dbReference type="EMBL" id="JBHEZX010000006">
    <property type="protein sequence ID" value="MFC1410815.1"/>
    <property type="molecule type" value="Genomic_DNA"/>
</dbReference>
<dbReference type="SUPFAM" id="SSF54427">
    <property type="entry name" value="NTF2-like"/>
    <property type="match status" value="1"/>
</dbReference>
<dbReference type="PANTHER" id="PTHR41252">
    <property type="entry name" value="BLR2505 PROTEIN"/>
    <property type="match status" value="1"/>
</dbReference>
<dbReference type="PANTHER" id="PTHR41252:SF1">
    <property type="entry name" value="BLR2505 PROTEIN"/>
    <property type="match status" value="1"/>
</dbReference>
<gene>
    <name evidence="1" type="ORF">ACEZDG_16235</name>
</gene>
<sequence length="136" mass="14973">MNSTETSKDVVRNYVAALTAKDGAPLGSFFAEDATWTLIGDLPMSGTWHGHKGIFEDFLGLAFSRLRTDTLDLAVLDLFGEGEKITLEWTSKAEVHGGGVYDQHCLAVFTVRDGLITAVREYFDTEHARRTLFTAA</sequence>
<dbReference type="InterPro" id="IPR032710">
    <property type="entry name" value="NTF2-like_dom_sf"/>
</dbReference>
<dbReference type="Gene3D" id="3.10.450.50">
    <property type="match status" value="1"/>
</dbReference>
<evidence type="ECO:0000313" key="2">
    <source>
        <dbReference type="Proteomes" id="UP001592582"/>
    </source>
</evidence>